<dbReference type="Proteomes" id="UP000823914">
    <property type="component" value="Unassembled WGS sequence"/>
</dbReference>
<accession>A0A9E2L303</accession>
<gene>
    <name evidence="1" type="ORF">IAA16_03810</name>
</gene>
<dbReference type="GO" id="GO:0004190">
    <property type="term" value="F:aspartic-type endopeptidase activity"/>
    <property type="evidence" value="ECO:0007669"/>
    <property type="project" value="UniProtKB-EC"/>
</dbReference>
<dbReference type="EC" id="3.4.23.49" evidence="1"/>
<reference evidence="1" key="2">
    <citation type="submission" date="2021-04" db="EMBL/GenBank/DDBJ databases">
        <authorList>
            <person name="Gilroy R."/>
        </authorList>
    </citation>
    <scope>NUCLEOTIDE SEQUENCE</scope>
    <source>
        <strain evidence="1">Gambia15-2214</strain>
    </source>
</reference>
<dbReference type="InterPro" id="IPR020080">
    <property type="entry name" value="OM_adhesin/peptidase_omptin"/>
</dbReference>
<dbReference type="InterPro" id="IPR053724">
    <property type="entry name" value="OMP_A26_sf"/>
</dbReference>
<protein>
    <submittedName>
        <fullName evidence="1">Omptin family outer membrane protease</fullName>
        <ecNumber evidence="1">3.4.23.49</ecNumber>
    </submittedName>
</protein>
<dbReference type="InterPro" id="IPR000036">
    <property type="entry name" value="Peptidase_A26_omptin"/>
</dbReference>
<keyword evidence="1" id="KW-0378">Hydrolase</keyword>
<dbReference type="AlphaFoldDB" id="A0A9E2L303"/>
<organism evidence="1 2">
    <name type="scientific">Candidatus Treponema excrementipullorum</name>
    <dbReference type="NCBI Taxonomy" id="2838768"/>
    <lineage>
        <taxon>Bacteria</taxon>
        <taxon>Pseudomonadati</taxon>
        <taxon>Spirochaetota</taxon>
        <taxon>Spirochaetia</taxon>
        <taxon>Spirochaetales</taxon>
        <taxon>Treponemataceae</taxon>
        <taxon>Treponema</taxon>
    </lineage>
</organism>
<reference evidence="1" key="1">
    <citation type="journal article" date="2021" name="PeerJ">
        <title>Extensive microbial diversity within the chicken gut microbiome revealed by metagenomics and culture.</title>
        <authorList>
            <person name="Gilroy R."/>
            <person name="Ravi A."/>
            <person name="Getino M."/>
            <person name="Pursley I."/>
            <person name="Horton D.L."/>
            <person name="Alikhan N.F."/>
            <person name="Baker D."/>
            <person name="Gharbi K."/>
            <person name="Hall N."/>
            <person name="Watson M."/>
            <person name="Adriaenssens E.M."/>
            <person name="Foster-Nyarko E."/>
            <person name="Jarju S."/>
            <person name="Secka A."/>
            <person name="Antonio M."/>
            <person name="Oren A."/>
            <person name="Chaudhuri R.R."/>
            <person name="La Ragione R."/>
            <person name="Hildebrand F."/>
            <person name="Pallen M.J."/>
        </authorList>
    </citation>
    <scope>NUCLEOTIDE SEQUENCE</scope>
    <source>
        <strain evidence="1">Gambia15-2214</strain>
    </source>
</reference>
<comment type="caution">
    <text evidence="1">The sequence shown here is derived from an EMBL/GenBank/DDBJ whole genome shotgun (WGS) entry which is preliminary data.</text>
</comment>
<evidence type="ECO:0000313" key="2">
    <source>
        <dbReference type="Proteomes" id="UP000823914"/>
    </source>
</evidence>
<dbReference type="GO" id="GO:0009279">
    <property type="term" value="C:cell outer membrane"/>
    <property type="evidence" value="ECO:0007669"/>
    <property type="project" value="InterPro"/>
</dbReference>
<proteinExistence type="predicted"/>
<evidence type="ECO:0000313" key="1">
    <source>
        <dbReference type="EMBL" id="MBU3849671.1"/>
    </source>
</evidence>
<dbReference type="GO" id="GO:0006508">
    <property type="term" value="P:proteolysis"/>
    <property type="evidence" value="ECO:0007669"/>
    <property type="project" value="UniProtKB-KW"/>
</dbReference>
<sequence>MKYMVNSKVILSVLFFVFGVSAFLPAQQAKSLPNFQLFITPSLGYRGGNMGEYVFTQDGTGTSTSKAPEGYKQLSLIDWKVNSIPVAGLSAKIRYKRFFLQADVDIGLPYKCGVMEDYDWISSAGYQTHFSHHNNSVTDFYELSTSLGWLFTFLDNSLEVAPFVGFAWNNLAFLARDGYIQYASSANGTIEPWKPEIPKVYMQGKLVTYQQELYALDIGSNITFHGTDTLSFSLDFAVQPIFVLYAFDTHFAREQDFLDIVTFTAKIKTALTLLYNFTDSCGLALSLEGSFLPLSYGSSFTKLSSEPEFIPSGAEGGASHWFLGFNIGFRFNLFR</sequence>
<dbReference type="SUPFAM" id="SSF69917">
    <property type="entry name" value="OMPT-like"/>
    <property type="match status" value="1"/>
</dbReference>
<dbReference type="EMBL" id="JAHLFV010000085">
    <property type="protein sequence ID" value="MBU3849671.1"/>
    <property type="molecule type" value="Genomic_DNA"/>
</dbReference>
<name>A0A9E2L303_9SPIR</name>
<dbReference type="Pfam" id="PF01278">
    <property type="entry name" value="Omptin"/>
    <property type="match status" value="1"/>
</dbReference>
<dbReference type="Gene3D" id="2.40.128.90">
    <property type="entry name" value="OMPT-like"/>
    <property type="match status" value="1"/>
</dbReference>
<keyword evidence="1" id="KW-0645">Protease</keyword>